<evidence type="ECO:0000313" key="3">
    <source>
        <dbReference type="Proteomes" id="UP000184073"/>
    </source>
</evidence>
<dbReference type="AlphaFoldDB" id="A0A1L9PWK9"/>
<dbReference type="VEuPathDB" id="FungiDB:ASPVEDRAFT_45344"/>
<protein>
    <submittedName>
        <fullName evidence="2">Uncharacterized protein</fullName>
    </submittedName>
</protein>
<sequence>MCHSGAVTGFCTGKPSYFALDFLLPHKKPAPSNTTERTPRETPTPTPTATIS</sequence>
<evidence type="ECO:0000313" key="2">
    <source>
        <dbReference type="EMBL" id="OJJ05897.1"/>
    </source>
</evidence>
<dbReference type="RefSeq" id="XP_040671659.1">
    <property type="nucleotide sequence ID" value="XM_040813264.1"/>
</dbReference>
<reference evidence="3" key="1">
    <citation type="journal article" date="2017" name="Genome Biol.">
        <title>Comparative genomics reveals high biological diversity and specific adaptations in the industrially and medically important fungal genus Aspergillus.</title>
        <authorList>
            <person name="de Vries R.P."/>
            <person name="Riley R."/>
            <person name="Wiebenga A."/>
            <person name="Aguilar-Osorio G."/>
            <person name="Amillis S."/>
            <person name="Uchima C.A."/>
            <person name="Anderluh G."/>
            <person name="Asadollahi M."/>
            <person name="Askin M."/>
            <person name="Barry K."/>
            <person name="Battaglia E."/>
            <person name="Bayram O."/>
            <person name="Benocci T."/>
            <person name="Braus-Stromeyer S.A."/>
            <person name="Caldana C."/>
            <person name="Canovas D."/>
            <person name="Cerqueira G.C."/>
            <person name="Chen F."/>
            <person name="Chen W."/>
            <person name="Choi C."/>
            <person name="Clum A."/>
            <person name="Dos Santos R.A."/>
            <person name="Damasio A.R."/>
            <person name="Diallinas G."/>
            <person name="Emri T."/>
            <person name="Fekete E."/>
            <person name="Flipphi M."/>
            <person name="Freyberg S."/>
            <person name="Gallo A."/>
            <person name="Gournas C."/>
            <person name="Habgood R."/>
            <person name="Hainaut M."/>
            <person name="Harispe M.L."/>
            <person name="Henrissat B."/>
            <person name="Hilden K.S."/>
            <person name="Hope R."/>
            <person name="Hossain A."/>
            <person name="Karabika E."/>
            <person name="Karaffa L."/>
            <person name="Karanyi Z."/>
            <person name="Krasevec N."/>
            <person name="Kuo A."/>
            <person name="Kusch H."/>
            <person name="LaButti K."/>
            <person name="Lagendijk E.L."/>
            <person name="Lapidus A."/>
            <person name="Levasseur A."/>
            <person name="Lindquist E."/>
            <person name="Lipzen A."/>
            <person name="Logrieco A.F."/>
            <person name="MacCabe A."/>
            <person name="Maekelae M.R."/>
            <person name="Malavazi I."/>
            <person name="Melin P."/>
            <person name="Meyer V."/>
            <person name="Mielnichuk N."/>
            <person name="Miskei M."/>
            <person name="Molnar A.P."/>
            <person name="Mule G."/>
            <person name="Ngan C.Y."/>
            <person name="Orejas M."/>
            <person name="Orosz E."/>
            <person name="Ouedraogo J.P."/>
            <person name="Overkamp K.M."/>
            <person name="Park H.-S."/>
            <person name="Perrone G."/>
            <person name="Piumi F."/>
            <person name="Punt P.J."/>
            <person name="Ram A.F."/>
            <person name="Ramon A."/>
            <person name="Rauscher S."/>
            <person name="Record E."/>
            <person name="Riano-Pachon D.M."/>
            <person name="Robert V."/>
            <person name="Roehrig J."/>
            <person name="Ruller R."/>
            <person name="Salamov A."/>
            <person name="Salih N.S."/>
            <person name="Samson R.A."/>
            <person name="Sandor E."/>
            <person name="Sanguinetti M."/>
            <person name="Schuetze T."/>
            <person name="Sepcic K."/>
            <person name="Shelest E."/>
            <person name="Sherlock G."/>
            <person name="Sophianopoulou V."/>
            <person name="Squina F.M."/>
            <person name="Sun H."/>
            <person name="Susca A."/>
            <person name="Todd R.B."/>
            <person name="Tsang A."/>
            <person name="Unkles S.E."/>
            <person name="van de Wiele N."/>
            <person name="van Rossen-Uffink D."/>
            <person name="Oliveira J.V."/>
            <person name="Vesth T.C."/>
            <person name="Visser J."/>
            <person name="Yu J.-H."/>
            <person name="Zhou M."/>
            <person name="Andersen M.R."/>
            <person name="Archer D.B."/>
            <person name="Baker S.E."/>
            <person name="Benoit I."/>
            <person name="Brakhage A.A."/>
            <person name="Braus G.H."/>
            <person name="Fischer R."/>
            <person name="Frisvad J.C."/>
            <person name="Goldman G.H."/>
            <person name="Houbraken J."/>
            <person name="Oakley B."/>
            <person name="Pocsi I."/>
            <person name="Scazzocchio C."/>
            <person name="Seiboth B."/>
            <person name="vanKuyk P.A."/>
            <person name="Wortman J."/>
            <person name="Dyer P.S."/>
            <person name="Grigoriev I.V."/>
        </authorList>
    </citation>
    <scope>NUCLEOTIDE SEQUENCE [LARGE SCALE GENOMIC DNA]</scope>
    <source>
        <strain evidence="3">CBS 583.65</strain>
    </source>
</reference>
<dbReference type="EMBL" id="KV878134">
    <property type="protein sequence ID" value="OJJ05897.1"/>
    <property type="molecule type" value="Genomic_DNA"/>
</dbReference>
<organism evidence="2 3">
    <name type="scientific">Aspergillus versicolor CBS 583.65</name>
    <dbReference type="NCBI Taxonomy" id="1036611"/>
    <lineage>
        <taxon>Eukaryota</taxon>
        <taxon>Fungi</taxon>
        <taxon>Dikarya</taxon>
        <taxon>Ascomycota</taxon>
        <taxon>Pezizomycotina</taxon>
        <taxon>Eurotiomycetes</taxon>
        <taxon>Eurotiomycetidae</taxon>
        <taxon>Eurotiales</taxon>
        <taxon>Aspergillaceae</taxon>
        <taxon>Aspergillus</taxon>
        <taxon>Aspergillus subgen. Nidulantes</taxon>
    </lineage>
</organism>
<dbReference type="GeneID" id="63728775"/>
<gene>
    <name evidence="2" type="ORF">ASPVEDRAFT_45344</name>
</gene>
<keyword evidence="3" id="KW-1185">Reference proteome</keyword>
<accession>A0A1L9PWK9</accession>
<name>A0A1L9PWK9_ASPVE</name>
<feature type="region of interest" description="Disordered" evidence="1">
    <location>
        <begin position="25"/>
        <end position="52"/>
    </location>
</feature>
<evidence type="ECO:0000256" key="1">
    <source>
        <dbReference type="SAM" id="MobiDB-lite"/>
    </source>
</evidence>
<proteinExistence type="predicted"/>
<dbReference type="Proteomes" id="UP000184073">
    <property type="component" value="Unassembled WGS sequence"/>
</dbReference>